<keyword evidence="1" id="KW-0805">Transcription regulation</keyword>
<dbReference type="PANTHER" id="PTHR43537">
    <property type="entry name" value="TRANSCRIPTIONAL REGULATOR, GNTR FAMILY"/>
    <property type="match status" value="1"/>
</dbReference>
<dbReference type="GO" id="GO:0003677">
    <property type="term" value="F:DNA binding"/>
    <property type="evidence" value="ECO:0007669"/>
    <property type="project" value="UniProtKB-KW"/>
</dbReference>
<evidence type="ECO:0000256" key="2">
    <source>
        <dbReference type="ARBA" id="ARBA00023125"/>
    </source>
</evidence>
<dbReference type="AlphaFoldDB" id="A0AAW4X1C9"/>
<dbReference type="RefSeq" id="WP_229346312.1">
    <property type="nucleotide sequence ID" value="NZ_JAJFAT010000014.1"/>
</dbReference>
<dbReference type="CDD" id="cd07377">
    <property type="entry name" value="WHTH_GntR"/>
    <property type="match status" value="1"/>
</dbReference>
<feature type="coiled-coil region" evidence="4">
    <location>
        <begin position="104"/>
        <end position="131"/>
    </location>
</feature>
<evidence type="ECO:0000259" key="5">
    <source>
        <dbReference type="PROSITE" id="PS50949"/>
    </source>
</evidence>
<evidence type="ECO:0000313" key="6">
    <source>
        <dbReference type="EMBL" id="MCC3145611.1"/>
    </source>
</evidence>
<evidence type="ECO:0000256" key="3">
    <source>
        <dbReference type="ARBA" id="ARBA00023163"/>
    </source>
</evidence>
<dbReference type="InterPro" id="IPR011711">
    <property type="entry name" value="GntR_C"/>
</dbReference>
<dbReference type="PROSITE" id="PS50949">
    <property type="entry name" value="HTH_GNTR"/>
    <property type="match status" value="1"/>
</dbReference>
<feature type="domain" description="HTH gntR-type" evidence="5">
    <location>
        <begin position="15"/>
        <end position="82"/>
    </location>
</feature>
<dbReference type="Proteomes" id="UP001199296">
    <property type="component" value="Unassembled WGS sequence"/>
</dbReference>
<keyword evidence="4" id="KW-0175">Coiled coil</keyword>
<dbReference type="Pfam" id="PF00392">
    <property type="entry name" value="GntR"/>
    <property type="match status" value="1"/>
</dbReference>
<dbReference type="SMART" id="SM00345">
    <property type="entry name" value="HTH_GNTR"/>
    <property type="match status" value="1"/>
</dbReference>
<protein>
    <submittedName>
        <fullName evidence="6">GntR family transcriptional regulator</fullName>
    </submittedName>
</protein>
<dbReference type="InterPro" id="IPR008920">
    <property type="entry name" value="TF_FadR/GntR_C"/>
</dbReference>
<dbReference type="PANTHER" id="PTHR43537:SF24">
    <property type="entry name" value="GLUCONATE OPERON TRANSCRIPTIONAL REPRESSOR"/>
    <property type="match status" value="1"/>
</dbReference>
<keyword evidence="7" id="KW-1185">Reference proteome</keyword>
<dbReference type="SMART" id="SM00895">
    <property type="entry name" value="FCD"/>
    <property type="match status" value="1"/>
</dbReference>
<dbReference type="Pfam" id="PF07729">
    <property type="entry name" value="FCD"/>
    <property type="match status" value="1"/>
</dbReference>
<dbReference type="Gene3D" id="1.10.10.10">
    <property type="entry name" value="Winged helix-like DNA-binding domain superfamily/Winged helix DNA-binding domain"/>
    <property type="match status" value="1"/>
</dbReference>
<evidence type="ECO:0000256" key="4">
    <source>
        <dbReference type="SAM" id="Coils"/>
    </source>
</evidence>
<evidence type="ECO:0000256" key="1">
    <source>
        <dbReference type="ARBA" id="ARBA00023015"/>
    </source>
</evidence>
<organism evidence="6 7">
    <name type="scientific">Halanaerobium polyolivorans</name>
    <dbReference type="NCBI Taxonomy" id="2886943"/>
    <lineage>
        <taxon>Bacteria</taxon>
        <taxon>Bacillati</taxon>
        <taxon>Bacillota</taxon>
        <taxon>Clostridia</taxon>
        <taxon>Halanaerobiales</taxon>
        <taxon>Halanaerobiaceae</taxon>
        <taxon>Halanaerobium</taxon>
    </lineage>
</organism>
<dbReference type="InterPro" id="IPR036390">
    <property type="entry name" value="WH_DNA-bd_sf"/>
</dbReference>
<dbReference type="PRINTS" id="PR00035">
    <property type="entry name" value="HTHGNTR"/>
</dbReference>
<comment type="caution">
    <text evidence="6">The sequence shown here is derived from an EMBL/GenBank/DDBJ whole genome shotgun (WGS) entry which is preliminary data.</text>
</comment>
<reference evidence="6 7" key="1">
    <citation type="submission" date="2021-10" db="EMBL/GenBank/DDBJ databases">
        <authorList>
            <person name="Grouzdev D.S."/>
            <person name="Pantiukh K.S."/>
            <person name="Krutkina M.S."/>
        </authorList>
    </citation>
    <scope>NUCLEOTIDE SEQUENCE [LARGE SCALE GENOMIC DNA]</scope>
    <source>
        <strain evidence="6 7">Z-7514</strain>
    </source>
</reference>
<dbReference type="SUPFAM" id="SSF46785">
    <property type="entry name" value="Winged helix' DNA-binding domain"/>
    <property type="match status" value="1"/>
</dbReference>
<dbReference type="GO" id="GO:0003700">
    <property type="term" value="F:DNA-binding transcription factor activity"/>
    <property type="evidence" value="ECO:0007669"/>
    <property type="project" value="InterPro"/>
</dbReference>
<dbReference type="Gene3D" id="1.20.120.530">
    <property type="entry name" value="GntR ligand-binding domain-like"/>
    <property type="match status" value="1"/>
</dbReference>
<evidence type="ECO:0000313" key="7">
    <source>
        <dbReference type="Proteomes" id="UP001199296"/>
    </source>
</evidence>
<dbReference type="InterPro" id="IPR036388">
    <property type="entry name" value="WH-like_DNA-bd_sf"/>
</dbReference>
<dbReference type="SUPFAM" id="SSF48008">
    <property type="entry name" value="GntR ligand-binding domain-like"/>
    <property type="match status" value="1"/>
</dbReference>
<keyword evidence="3" id="KW-0804">Transcription</keyword>
<keyword evidence="2" id="KW-0238">DNA-binding</keyword>
<name>A0AAW4X1C9_9FIRM</name>
<proteinExistence type="predicted"/>
<accession>A0AAW4X1C9</accession>
<gene>
    <name evidence="6" type="ORF">LJ207_09775</name>
</gene>
<dbReference type="EMBL" id="JAJFAT010000014">
    <property type="protein sequence ID" value="MCC3145611.1"/>
    <property type="molecule type" value="Genomic_DNA"/>
</dbReference>
<dbReference type="InterPro" id="IPR000524">
    <property type="entry name" value="Tscrpt_reg_HTH_GntR"/>
</dbReference>
<sequence>MSKFNLSAIDSYSYEPLRKQVYNVLREAILKGELMIGEKITEMEIADELSVSRTPVREAFRMLEQEELINIIPQQGVFVAGIETKKEIDDIFQLRAELEGLAAYLAAQNISEKQKEQLKAYTEELKDHIDHNDYRGCIKVDIAFHRIIKEASDNKWLEKFLDTLFEQATRFRRSSFSRRGRLQEFLQEHQELGEAIIKGKPDQARESAEAHIRAAWDSIITVFEKEQRK</sequence>